<dbReference type="RefSeq" id="WP_323250662.1">
    <property type="nucleotide sequence ID" value="NZ_JAYFUL010000026.1"/>
</dbReference>
<feature type="signal peptide" evidence="1">
    <location>
        <begin position="1"/>
        <end position="22"/>
    </location>
</feature>
<reference evidence="2 3" key="1">
    <citation type="submission" date="2023-12" db="EMBL/GenBank/DDBJ databases">
        <title>Novel species of the genus Arcicella isolated from rivers.</title>
        <authorList>
            <person name="Lu H."/>
        </authorList>
    </citation>
    <scope>NUCLEOTIDE SEQUENCE [LARGE SCALE GENOMIC DNA]</scope>
    <source>
        <strain evidence="2 3">LMG 21963</strain>
    </source>
</reference>
<comment type="caution">
    <text evidence="2">The sequence shown here is derived from an EMBL/GenBank/DDBJ whole genome shotgun (WGS) entry which is preliminary data.</text>
</comment>
<evidence type="ECO:0000313" key="3">
    <source>
        <dbReference type="Proteomes" id="UP001304671"/>
    </source>
</evidence>
<accession>A0ABU5QQ01</accession>
<feature type="chain" id="PRO_5047259456" description="EF-hand domain-containing protein" evidence="1">
    <location>
        <begin position="23"/>
        <end position="509"/>
    </location>
</feature>
<proteinExistence type="predicted"/>
<gene>
    <name evidence="2" type="ORF">VB264_15255</name>
</gene>
<dbReference type="Gene3D" id="2.60.120.430">
    <property type="entry name" value="Galactose-binding lectin"/>
    <property type="match status" value="1"/>
</dbReference>
<organism evidence="2 3">
    <name type="scientific">Arcicella aquatica</name>
    <dbReference type="NCBI Taxonomy" id="217141"/>
    <lineage>
        <taxon>Bacteria</taxon>
        <taxon>Pseudomonadati</taxon>
        <taxon>Bacteroidota</taxon>
        <taxon>Cytophagia</taxon>
        <taxon>Cytophagales</taxon>
        <taxon>Flectobacillaceae</taxon>
        <taxon>Arcicella</taxon>
    </lineage>
</organism>
<dbReference type="EMBL" id="JAYFUL010000026">
    <property type="protein sequence ID" value="MEA5259153.1"/>
    <property type="molecule type" value="Genomic_DNA"/>
</dbReference>
<name>A0ABU5QQ01_9BACT</name>
<keyword evidence="1" id="KW-0732">Signal</keyword>
<evidence type="ECO:0000313" key="2">
    <source>
        <dbReference type="EMBL" id="MEA5259153.1"/>
    </source>
</evidence>
<sequence length="509" mass="59050">MNFTIRFSIFLFLMIQVNDAIALNQFEFLFDGKGYISRESWKVNKGDIINVRASGEIIVGMFAGKRTPDGINEYSNNRYNIVKNKPHCGLMVTIINLKSSQIEKKYWNWEFVGSCSSFTAIQSGVLAFDLNESDSWRWDNEPVNGGWKVDFSIIPANSSSLNNSTGVLFGKLKDYPVIKIRENEVLYQCQTIIKDQKNTWVLKNTNGKEVGICTDNPPYVYELVGENSHSNTQDKSIYLDTKQRKNIFYKGRNHKLSQNDKIWYLLNDDGICEGVVRYREDEVFINRELDFFNQLDLNQNSSITSTSMGDLLKHINRNFENREAKGTLTYLCSKTYKLVFNYRYYFDEIGNIWLLNTESESHYHKNPNNENQTALKFTRRDPKNLESTFESIRIPLPTEDRLSQTIIGKLNTYNVSVDGKSYQSTNLMSTKYRGSYNFQSSTYSNTGIIDLSFHALDDIALHDTYSDYIIFKERFGKPSKAETDNFNSVFKISIKNNERTCPWDDPWHK</sequence>
<protein>
    <recommendedName>
        <fullName evidence="4">EF-hand domain-containing protein</fullName>
    </recommendedName>
</protein>
<evidence type="ECO:0000256" key="1">
    <source>
        <dbReference type="SAM" id="SignalP"/>
    </source>
</evidence>
<evidence type="ECO:0008006" key="4">
    <source>
        <dbReference type="Google" id="ProtNLM"/>
    </source>
</evidence>
<dbReference type="Proteomes" id="UP001304671">
    <property type="component" value="Unassembled WGS sequence"/>
</dbReference>
<keyword evidence="3" id="KW-1185">Reference proteome</keyword>